<evidence type="ECO:0000256" key="2">
    <source>
        <dbReference type="ARBA" id="ARBA00004115"/>
    </source>
</evidence>
<name>A0A078B7F5_STYLE</name>
<evidence type="ECO:0000256" key="9">
    <source>
        <dbReference type="ARBA" id="ARBA00023136"/>
    </source>
</evidence>
<comment type="function">
    <text evidence="1 10">Subunit of the oligosaccharyl transferase (OST) complex that catalyzes the initial transfer of a defined glycan (Glc(3)Man(9)GlcNAc(2) in eukaryotes) from the lipid carrier dolichol-pyrophosphate to an asparagine residue within an Asn-X-Ser/Thr consensus motif in nascent polypeptide chains, the first step in protein N-glycosylation. N-glycosylation occurs cotranslationally and the complex associates with the Sec61 complex at the channel-forming translocon complex that mediates protein translocation across the endoplasmic reticulum (ER). All subunits are required for a maximal enzyme activity.</text>
</comment>
<evidence type="ECO:0000256" key="4">
    <source>
        <dbReference type="ARBA" id="ARBA00008905"/>
    </source>
</evidence>
<organism evidence="11 12">
    <name type="scientific">Stylonychia lemnae</name>
    <name type="common">Ciliate</name>
    <dbReference type="NCBI Taxonomy" id="5949"/>
    <lineage>
        <taxon>Eukaryota</taxon>
        <taxon>Sar</taxon>
        <taxon>Alveolata</taxon>
        <taxon>Ciliophora</taxon>
        <taxon>Intramacronucleata</taxon>
        <taxon>Spirotrichea</taxon>
        <taxon>Stichotrichia</taxon>
        <taxon>Sporadotrichida</taxon>
        <taxon>Oxytrichidae</taxon>
        <taxon>Stylonychinae</taxon>
        <taxon>Stylonychia</taxon>
    </lineage>
</organism>
<dbReference type="PANTHER" id="PTHR21049">
    <property type="entry name" value="RIBOPHORIN I"/>
    <property type="match status" value="1"/>
</dbReference>
<dbReference type="Proteomes" id="UP000039865">
    <property type="component" value="Unassembled WGS sequence"/>
</dbReference>
<evidence type="ECO:0000256" key="6">
    <source>
        <dbReference type="ARBA" id="ARBA00022729"/>
    </source>
</evidence>
<comment type="subcellular location">
    <subcellularLocation>
        <location evidence="2 10">Endoplasmic reticulum membrane</location>
        <topology evidence="2 10">Single-pass type I membrane protein</topology>
    </subcellularLocation>
</comment>
<reference evidence="11 12" key="1">
    <citation type="submission" date="2014-06" db="EMBL/GenBank/DDBJ databases">
        <authorList>
            <person name="Swart Estienne"/>
        </authorList>
    </citation>
    <scope>NUCLEOTIDE SEQUENCE [LARGE SCALE GENOMIC DNA]</scope>
    <source>
        <strain evidence="11 12">130c</strain>
    </source>
</reference>
<dbReference type="OrthoDB" id="310030at2759"/>
<dbReference type="OMA" id="RYEYARE"/>
<evidence type="ECO:0000313" key="12">
    <source>
        <dbReference type="Proteomes" id="UP000039865"/>
    </source>
</evidence>
<dbReference type="AlphaFoldDB" id="A0A078B7F5"/>
<dbReference type="FunCoup" id="A0A078B7F5">
    <property type="interactions" value="140"/>
</dbReference>
<comment type="subunit">
    <text evidence="10">Component of the oligosaccharyltransferase (OST) complex.</text>
</comment>
<dbReference type="UniPathway" id="UPA00378"/>
<dbReference type="GO" id="GO:0018279">
    <property type="term" value="P:protein N-linked glycosylation via asparagine"/>
    <property type="evidence" value="ECO:0007669"/>
    <property type="project" value="TreeGrafter"/>
</dbReference>
<keyword evidence="6 10" id="KW-0732">Signal</keyword>
<keyword evidence="12" id="KW-1185">Reference proteome</keyword>
<keyword evidence="9 10" id="KW-0472">Membrane</keyword>
<dbReference type="GO" id="GO:0008250">
    <property type="term" value="C:oligosaccharyltransferase complex"/>
    <property type="evidence" value="ECO:0007669"/>
    <property type="project" value="UniProtKB-UniRule"/>
</dbReference>
<keyword evidence="5 10" id="KW-0812">Transmembrane</keyword>
<feature type="chain" id="PRO_5005104887" description="Dolichyl-diphosphooligosaccharide--protein glycosyltransferase subunit 1" evidence="10">
    <location>
        <begin position="21"/>
        <end position="471"/>
    </location>
</feature>
<feature type="transmembrane region" description="Helical" evidence="10">
    <location>
        <begin position="442"/>
        <end position="461"/>
    </location>
</feature>
<sequence>MMKYLSAASVLLNVIAFANAASIYDEIEHNEDVNRKFSLDLQSVVELTTDIKFRAPNDVNHYYFVVPRDLEYNQISIQGTVAGNADPLKITKLVNPEARLLKRFTDQNASDAVFFDIELPKGAFQAFTIKELYKRRKQPFPSTIKIQDEQMLLFTDSKYYLSVYPTKSQKLQFAYEASNTVFYTPDTTAEKKSKLLRYGPFKDIAKFSFEQVMVHYKYPGPLPIFTEVKKTIEISHWGNILVDEYYDLFNEAAGINGEFGRVDYQHWNPNVAPYAIKSLETGLDRYIRGLYYWDYIGNISTSNAHRDLEKVKFRIEPRFPIFGQWKTDWSQGYSTPTRYHLFQEAQQNSRYIFNYTFIQDFNEFLAENYTIKVILPEGATNIKFHSAFSVDQIETGLHFSTLDYIGRPSITIKKDNVHKLLHNEAFQVTYDFQNAGIFIEPIYVIAFFFVCFLTAILYGRINLSLDEKKKQ</sequence>
<dbReference type="PANTHER" id="PTHR21049:SF0">
    <property type="entry name" value="DOLICHYL-DIPHOSPHOOLIGOSACCHARIDE--PROTEIN GLYCOSYLTRANSFERASE SUBUNIT 1"/>
    <property type="match status" value="1"/>
</dbReference>
<protein>
    <recommendedName>
        <fullName evidence="10">Dolichyl-diphosphooligosaccharide--protein glycosyltransferase subunit 1</fullName>
    </recommendedName>
</protein>
<dbReference type="InterPro" id="IPR007676">
    <property type="entry name" value="Ribophorin_I"/>
</dbReference>
<dbReference type="EMBL" id="CCKQ01017354">
    <property type="protein sequence ID" value="CDW89232.1"/>
    <property type="molecule type" value="Genomic_DNA"/>
</dbReference>
<gene>
    <name evidence="11" type="primary">Contig16415.g17479</name>
    <name evidence="11" type="ORF">STYLEM_18363</name>
</gene>
<comment type="similarity">
    <text evidence="4 10">Belongs to the OST1 family.</text>
</comment>
<dbReference type="GO" id="GO:0016740">
    <property type="term" value="F:transferase activity"/>
    <property type="evidence" value="ECO:0007669"/>
    <property type="project" value="UniProtKB-KW"/>
</dbReference>
<proteinExistence type="inferred from homology"/>
<feature type="signal peptide" evidence="10">
    <location>
        <begin position="1"/>
        <end position="20"/>
    </location>
</feature>
<evidence type="ECO:0000256" key="1">
    <source>
        <dbReference type="ARBA" id="ARBA00002791"/>
    </source>
</evidence>
<evidence type="ECO:0000256" key="10">
    <source>
        <dbReference type="RuleBase" id="RU361143"/>
    </source>
</evidence>
<keyword evidence="7 10" id="KW-0256">Endoplasmic reticulum</keyword>
<evidence type="ECO:0000256" key="3">
    <source>
        <dbReference type="ARBA" id="ARBA00004922"/>
    </source>
</evidence>
<evidence type="ECO:0000256" key="7">
    <source>
        <dbReference type="ARBA" id="ARBA00022824"/>
    </source>
</evidence>
<dbReference type="InParanoid" id="A0A078B7F5"/>
<keyword evidence="8 10" id="KW-1133">Transmembrane helix</keyword>
<dbReference type="Pfam" id="PF04597">
    <property type="entry name" value="Ribophorin_I"/>
    <property type="match status" value="1"/>
</dbReference>
<evidence type="ECO:0000313" key="11">
    <source>
        <dbReference type="EMBL" id="CDW89232.1"/>
    </source>
</evidence>
<comment type="pathway">
    <text evidence="3 10">Protein modification; protein glycosylation.</text>
</comment>
<evidence type="ECO:0000256" key="5">
    <source>
        <dbReference type="ARBA" id="ARBA00022692"/>
    </source>
</evidence>
<keyword evidence="11" id="KW-0808">Transferase</keyword>
<accession>A0A078B7F5</accession>
<evidence type="ECO:0000256" key="8">
    <source>
        <dbReference type="ARBA" id="ARBA00022989"/>
    </source>
</evidence>